<evidence type="ECO:0000313" key="1">
    <source>
        <dbReference type="EMBL" id="EMO02549.1"/>
    </source>
</evidence>
<accession>M6RDA6</accession>
<evidence type="ECO:0000313" key="2">
    <source>
        <dbReference type="Proteomes" id="UP000012092"/>
    </source>
</evidence>
<dbReference type="Proteomes" id="UP000012092">
    <property type="component" value="Unassembled WGS sequence"/>
</dbReference>
<dbReference type="AlphaFoldDB" id="M6RDA6"/>
<dbReference type="EMBL" id="AHNZ02001029">
    <property type="protein sequence ID" value="EMO02549.1"/>
    <property type="molecule type" value="Genomic_DNA"/>
</dbReference>
<organism evidence="1 2">
    <name type="scientific">Leptospira interrogans serovar Icterohaemorrhagiae str. Verdun HP</name>
    <dbReference type="NCBI Taxonomy" id="1049910"/>
    <lineage>
        <taxon>Bacteria</taxon>
        <taxon>Pseudomonadati</taxon>
        <taxon>Spirochaetota</taxon>
        <taxon>Spirochaetia</taxon>
        <taxon>Leptospirales</taxon>
        <taxon>Leptospiraceae</taxon>
        <taxon>Leptospira</taxon>
    </lineage>
</organism>
<sequence>MEPFKPKPLLNKSELRQIKKSRTRVEGKKVITDDVKKLKSLNVTPDLPKKELVDYYKEPIWIEYYIPRESRFAYEVKYLFIKLIDPKPEPKDVILQEAISKEEFIDVLDVMFRYPEKENLIRSSYVNTFSFLESISANYKQFLKNKRRIRFKSSFV</sequence>
<feature type="non-terminal residue" evidence="1">
    <location>
        <position position="156"/>
    </location>
</feature>
<proteinExistence type="predicted"/>
<comment type="caution">
    <text evidence="1">The sequence shown here is derived from an EMBL/GenBank/DDBJ whole genome shotgun (WGS) entry which is preliminary data.</text>
</comment>
<name>M6RDA6_LEPIR</name>
<protein>
    <submittedName>
        <fullName evidence="1">Uncharacterized protein</fullName>
    </submittedName>
</protein>
<reference evidence="1 2" key="1">
    <citation type="submission" date="2013-01" db="EMBL/GenBank/DDBJ databases">
        <authorList>
            <person name="Harkins D.M."/>
            <person name="Durkin A.S."/>
            <person name="Brinkac L.M."/>
            <person name="Haft D.H."/>
            <person name="Selengut J.D."/>
            <person name="Sanka R."/>
            <person name="DePew J."/>
            <person name="Purushe J."/>
            <person name="Picardeau M."/>
            <person name="Werts C."/>
            <person name="Goarant C."/>
            <person name="Vinetz J.M."/>
            <person name="Sutton G.G."/>
            <person name="Nierman W.C."/>
            <person name="Fouts D.E."/>
        </authorList>
    </citation>
    <scope>NUCLEOTIDE SEQUENCE [LARGE SCALE GENOMIC DNA]</scope>
    <source>
        <strain evidence="1 2">Verdun HP</strain>
    </source>
</reference>
<gene>
    <name evidence="1" type="ORF">LEP1GSC116_1346</name>
</gene>